<dbReference type="Proteomes" id="UP001055879">
    <property type="component" value="Linkage Group LG13"/>
</dbReference>
<evidence type="ECO:0000313" key="1">
    <source>
        <dbReference type="EMBL" id="KAI3680598.1"/>
    </source>
</evidence>
<gene>
    <name evidence="1" type="ORF">L6452_35371</name>
</gene>
<organism evidence="1 2">
    <name type="scientific">Arctium lappa</name>
    <name type="common">Greater burdock</name>
    <name type="synonym">Lappa major</name>
    <dbReference type="NCBI Taxonomy" id="4217"/>
    <lineage>
        <taxon>Eukaryota</taxon>
        <taxon>Viridiplantae</taxon>
        <taxon>Streptophyta</taxon>
        <taxon>Embryophyta</taxon>
        <taxon>Tracheophyta</taxon>
        <taxon>Spermatophyta</taxon>
        <taxon>Magnoliopsida</taxon>
        <taxon>eudicotyledons</taxon>
        <taxon>Gunneridae</taxon>
        <taxon>Pentapetalae</taxon>
        <taxon>asterids</taxon>
        <taxon>campanulids</taxon>
        <taxon>Asterales</taxon>
        <taxon>Asteraceae</taxon>
        <taxon>Carduoideae</taxon>
        <taxon>Cardueae</taxon>
        <taxon>Arctiinae</taxon>
        <taxon>Arctium</taxon>
    </lineage>
</organism>
<sequence>MRFLLNLVACCGTDQYRSSTTLTSKGNDGDKNLVVSLVRKKKLFGSGKMGGKSWRQPVQWRPSLCTIFEEDVVKAERIQLHVKPGKGMKNIKMSTSNFTPSEYKNEFVIKDSWNMMSTPFWL</sequence>
<dbReference type="EMBL" id="CM042059">
    <property type="protein sequence ID" value="KAI3680598.1"/>
    <property type="molecule type" value="Genomic_DNA"/>
</dbReference>
<keyword evidence="2" id="KW-1185">Reference proteome</keyword>
<comment type="caution">
    <text evidence="1">The sequence shown here is derived from an EMBL/GenBank/DDBJ whole genome shotgun (WGS) entry which is preliminary data.</text>
</comment>
<name>A0ACB8Y694_ARCLA</name>
<proteinExistence type="predicted"/>
<evidence type="ECO:0000313" key="2">
    <source>
        <dbReference type="Proteomes" id="UP001055879"/>
    </source>
</evidence>
<accession>A0ACB8Y694</accession>
<reference evidence="2" key="1">
    <citation type="journal article" date="2022" name="Mol. Ecol. Resour.">
        <title>The genomes of chicory, endive, great burdock and yacon provide insights into Asteraceae palaeo-polyploidization history and plant inulin production.</title>
        <authorList>
            <person name="Fan W."/>
            <person name="Wang S."/>
            <person name="Wang H."/>
            <person name="Wang A."/>
            <person name="Jiang F."/>
            <person name="Liu H."/>
            <person name="Zhao H."/>
            <person name="Xu D."/>
            <person name="Zhang Y."/>
        </authorList>
    </citation>
    <scope>NUCLEOTIDE SEQUENCE [LARGE SCALE GENOMIC DNA]</scope>
    <source>
        <strain evidence="2">cv. Niubang</strain>
    </source>
</reference>
<protein>
    <submittedName>
        <fullName evidence="1">Uncharacterized protein</fullName>
    </submittedName>
</protein>
<reference evidence="1 2" key="2">
    <citation type="journal article" date="2022" name="Mol. Ecol. Resour.">
        <title>The genomes of chicory, endive, great burdock and yacon provide insights into Asteraceae paleo-polyploidization history and plant inulin production.</title>
        <authorList>
            <person name="Fan W."/>
            <person name="Wang S."/>
            <person name="Wang H."/>
            <person name="Wang A."/>
            <person name="Jiang F."/>
            <person name="Liu H."/>
            <person name="Zhao H."/>
            <person name="Xu D."/>
            <person name="Zhang Y."/>
        </authorList>
    </citation>
    <scope>NUCLEOTIDE SEQUENCE [LARGE SCALE GENOMIC DNA]</scope>
    <source>
        <strain evidence="2">cv. Niubang</strain>
    </source>
</reference>